<keyword evidence="5" id="KW-0690">Ribosome biogenesis</keyword>
<feature type="compositionally biased region" description="Basic and acidic residues" evidence="8">
    <location>
        <begin position="248"/>
        <end position="257"/>
    </location>
</feature>
<evidence type="ECO:0000256" key="7">
    <source>
        <dbReference type="ARBA" id="ARBA00049708"/>
    </source>
</evidence>
<dbReference type="PROSITE" id="PS01267">
    <property type="entry name" value="UPF0023"/>
    <property type="match status" value="1"/>
</dbReference>
<dbReference type="EMBL" id="SWLB01000002">
    <property type="protein sequence ID" value="KAF3341011.1"/>
    <property type="molecule type" value="Genomic_DNA"/>
</dbReference>
<dbReference type="InterPro" id="IPR013087">
    <property type="entry name" value="Znf_C2H2_type"/>
</dbReference>
<dbReference type="GO" id="GO:0042256">
    <property type="term" value="P:cytosolic ribosome assembly"/>
    <property type="evidence" value="ECO:0007669"/>
    <property type="project" value="InterPro"/>
</dbReference>
<keyword evidence="4" id="KW-0963">Cytoplasm</keyword>
<gene>
    <name evidence="10" type="ORF">FCM35_KLT09855</name>
</gene>
<keyword evidence="11" id="KW-1185">Reference proteome</keyword>
<dbReference type="FunFam" id="3.30.1250.10:FF:000001">
    <property type="entry name" value="SBDS, ribosome maturation factor"/>
    <property type="match status" value="1"/>
</dbReference>
<feature type="region of interest" description="Disordered" evidence="8">
    <location>
        <begin position="248"/>
        <end position="272"/>
    </location>
</feature>
<evidence type="ECO:0000256" key="2">
    <source>
        <dbReference type="ARBA" id="ARBA00004496"/>
    </source>
</evidence>
<comment type="similarity">
    <text evidence="3">Belongs to the SDO1/SBDS family.</text>
</comment>
<comment type="caution">
    <text evidence="10">The sequence shown here is derived from an EMBL/GenBank/DDBJ whole genome shotgun (WGS) entry which is preliminary data.</text>
</comment>
<dbReference type="Gene3D" id="3.30.160.60">
    <property type="entry name" value="Classic Zinc Finger"/>
    <property type="match status" value="1"/>
</dbReference>
<dbReference type="InterPro" id="IPR036786">
    <property type="entry name" value="Ribosome_mat_SBDS_N_sf"/>
</dbReference>
<dbReference type="Pfam" id="PF20268">
    <property type="entry name" value="SBDS_C"/>
    <property type="match status" value="1"/>
</dbReference>
<keyword evidence="6" id="KW-0539">Nucleus</keyword>
<dbReference type="InterPro" id="IPR018023">
    <property type="entry name" value="Ribosome_mat_SBDS_CS"/>
</dbReference>
<dbReference type="InterPro" id="IPR002140">
    <property type="entry name" value="Sdo1/SBDS"/>
</dbReference>
<dbReference type="GO" id="GO:0005634">
    <property type="term" value="C:nucleus"/>
    <property type="evidence" value="ECO:0007669"/>
    <property type="project" value="UniProtKB-SubCell"/>
</dbReference>
<evidence type="ECO:0000256" key="8">
    <source>
        <dbReference type="SAM" id="MobiDB-lite"/>
    </source>
</evidence>
<evidence type="ECO:0000259" key="9">
    <source>
        <dbReference type="PROSITE" id="PS00028"/>
    </source>
</evidence>
<sequence>MSTYNALVQPVGQKRLTNVAVVRLKKSGLRFEIACYKNKVLSWRSKVEKDIDEVLQSHTVYTNVSKGILAKSKDLIKAFGTDDQTKICLEILEKGELQVAGKERESVLSSQFRDIATIVMEKTINPETNRPYTITMIERLMHEIHFAVDPNTSSKKQALDLIKELEKHFPIKRAPMRLRLIVPQGSFSSLLDQISSWEGTAISSRGESGNEPSVVCEIEPSLFRECDALVRKMQGRLEILAISAHTEGDTQVERNDNAEDYPSTFTKDPEPFNTESVAQLGEKMGRHQISSTSKGEEQGVKQKLCTSCNVSFGDAKQFREHSKTDWHKHNMARKTRNLPPLTQEECLTEIQFGNGRDDLKDYNF</sequence>
<dbReference type="GO" id="GO:0005737">
    <property type="term" value="C:cytoplasm"/>
    <property type="evidence" value="ECO:0007669"/>
    <property type="project" value="UniProtKB-SubCell"/>
</dbReference>
<dbReference type="Gene3D" id="3.30.70.240">
    <property type="match status" value="1"/>
</dbReference>
<dbReference type="Gene3D" id="3.30.1250.10">
    <property type="entry name" value="Ribosome maturation protein SBDS, N-terminal domain"/>
    <property type="match status" value="1"/>
</dbReference>
<evidence type="ECO:0000256" key="4">
    <source>
        <dbReference type="ARBA" id="ARBA00022490"/>
    </source>
</evidence>
<feature type="domain" description="C2H2-type" evidence="9">
    <location>
        <begin position="305"/>
        <end position="327"/>
    </location>
</feature>
<comment type="subunit">
    <text evidence="7">Associates with the 60S ribosomal subunit.</text>
</comment>
<dbReference type="InterPro" id="IPR046928">
    <property type="entry name" value="SDO1/SBDS_C"/>
</dbReference>
<dbReference type="InterPro" id="IPR037188">
    <property type="entry name" value="Sdo1/SBDS_central_sf"/>
</dbReference>
<dbReference type="PANTHER" id="PTHR10927:SF1">
    <property type="entry name" value="RIBOSOME MATURATION PROTEIN SBDS"/>
    <property type="match status" value="1"/>
</dbReference>
<dbReference type="NCBIfam" id="TIGR00291">
    <property type="entry name" value="RNA_SBDS"/>
    <property type="match status" value="1"/>
</dbReference>
<dbReference type="InterPro" id="IPR018978">
    <property type="entry name" value="SDO1/SBDS_central"/>
</dbReference>
<dbReference type="InterPro" id="IPR036236">
    <property type="entry name" value="Znf_C2H2_sf"/>
</dbReference>
<dbReference type="InterPro" id="IPR039100">
    <property type="entry name" value="Sdo1/SBDS-like"/>
</dbReference>
<evidence type="ECO:0000256" key="6">
    <source>
        <dbReference type="ARBA" id="ARBA00023242"/>
    </source>
</evidence>
<dbReference type="Pfam" id="PF09377">
    <property type="entry name" value="SBDS_domain_II"/>
    <property type="match status" value="1"/>
</dbReference>
<dbReference type="FunFam" id="1.10.10.900:FF:000001">
    <property type="entry name" value="SBDS, ribosome maturation factor"/>
    <property type="match status" value="1"/>
</dbReference>
<evidence type="ECO:0000256" key="1">
    <source>
        <dbReference type="ARBA" id="ARBA00004123"/>
    </source>
</evidence>
<proteinExistence type="inferred from homology"/>
<reference evidence="10" key="1">
    <citation type="submission" date="2020-01" db="EMBL/GenBank/DDBJ databases">
        <title>Genome sequence of Kobresia littledalei, the first chromosome-level genome in the family Cyperaceae.</title>
        <authorList>
            <person name="Qu G."/>
        </authorList>
    </citation>
    <scope>NUCLEOTIDE SEQUENCE</scope>
    <source>
        <strain evidence="10">C.B.Clarke</strain>
        <tissue evidence="10">Leaf</tissue>
    </source>
</reference>
<evidence type="ECO:0000313" key="10">
    <source>
        <dbReference type="EMBL" id="KAF3341011.1"/>
    </source>
</evidence>
<dbReference type="PANTHER" id="PTHR10927">
    <property type="entry name" value="RIBOSOME MATURATION PROTEIN SBDS"/>
    <property type="match status" value="1"/>
</dbReference>
<evidence type="ECO:0000256" key="3">
    <source>
        <dbReference type="ARBA" id="ARBA00007433"/>
    </source>
</evidence>
<dbReference type="AlphaFoldDB" id="A0A833RKY3"/>
<evidence type="ECO:0000256" key="5">
    <source>
        <dbReference type="ARBA" id="ARBA00022517"/>
    </source>
</evidence>
<evidence type="ECO:0000313" key="11">
    <source>
        <dbReference type="Proteomes" id="UP000623129"/>
    </source>
</evidence>
<dbReference type="InterPro" id="IPR019783">
    <property type="entry name" value="SDO1/SBDS_N"/>
</dbReference>
<dbReference type="SUPFAM" id="SSF109728">
    <property type="entry name" value="Hypothetical protein AF0491, middle domain"/>
    <property type="match status" value="1"/>
</dbReference>
<name>A0A833RKY3_9POAL</name>
<dbReference type="SUPFAM" id="SSF89895">
    <property type="entry name" value="FYSH domain"/>
    <property type="match status" value="1"/>
</dbReference>
<comment type="subcellular location">
    <subcellularLocation>
        <location evidence="2">Cytoplasm</location>
    </subcellularLocation>
    <subcellularLocation>
        <location evidence="1">Nucleus</location>
    </subcellularLocation>
</comment>
<protein>
    <submittedName>
        <fullName evidence="10">Ribosome maturation protein SBDS</fullName>
    </submittedName>
</protein>
<dbReference type="SUPFAM" id="SSF57667">
    <property type="entry name" value="beta-beta-alpha zinc fingers"/>
    <property type="match status" value="1"/>
</dbReference>
<accession>A0A833RKY3</accession>
<dbReference type="Proteomes" id="UP000623129">
    <property type="component" value="Unassembled WGS sequence"/>
</dbReference>
<dbReference type="OrthoDB" id="10253092at2759"/>
<organism evidence="10 11">
    <name type="scientific">Carex littledalei</name>
    <dbReference type="NCBI Taxonomy" id="544730"/>
    <lineage>
        <taxon>Eukaryota</taxon>
        <taxon>Viridiplantae</taxon>
        <taxon>Streptophyta</taxon>
        <taxon>Embryophyta</taxon>
        <taxon>Tracheophyta</taxon>
        <taxon>Spermatophyta</taxon>
        <taxon>Magnoliopsida</taxon>
        <taxon>Liliopsida</taxon>
        <taxon>Poales</taxon>
        <taxon>Cyperaceae</taxon>
        <taxon>Cyperoideae</taxon>
        <taxon>Cariceae</taxon>
        <taxon>Carex</taxon>
        <taxon>Carex subgen. Euthyceras</taxon>
    </lineage>
</organism>
<dbReference type="PROSITE" id="PS00028">
    <property type="entry name" value="ZINC_FINGER_C2H2_1"/>
    <property type="match status" value="1"/>
</dbReference>
<dbReference type="Gene3D" id="1.10.10.900">
    <property type="entry name" value="SBDS protein C-terminal domain, subdomain 1"/>
    <property type="match status" value="1"/>
</dbReference>
<dbReference type="Pfam" id="PF01172">
    <property type="entry name" value="SBDS_N"/>
    <property type="match status" value="1"/>
</dbReference>